<organism evidence="1 2">
    <name type="scientific">Persea americana</name>
    <name type="common">Avocado</name>
    <dbReference type="NCBI Taxonomy" id="3435"/>
    <lineage>
        <taxon>Eukaryota</taxon>
        <taxon>Viridiplantae</taxon>
        <taxon>Streptophyta</taxon>
        <taxon>Embryophyta</taxon>
        <taxon>Tracheophyta</taxon>
        <taxon>Spermatophyta</taxon>
        <taxon>Magnoliopsida</taxon>
        <taxon>Magnoliidae</taxon>
        <taxon>Laurales</taxon>
        <taxon>Lauraceae</taxon>
        <taxon>Persea</taxon>
    </lineage>
</organism>
<proteinExistence type="predicted"/>
<dbReference type="EMBL" id="CM056810">
    <property type="protein sequence ID" value="KAJ8645658.1"/>
    <property type="molecule type" value="Genomic_DNA"/>
</dbReference>
<accession>A0ACC2MJY1</accession>
<evidence type="ECO:0000313" key="1">
    <source>
        <dbReference type="EMBL" id="KAJ8645658.1"/>
    </source>
</evidence>
<sequence>MHRNRMFWLVWICLQLILRISHPNWKYLHECSRSPEEAKSPHFAATILQSNLLRHYGYMECLPYPTSWTNAHS</sequence>
<evidence type="ECO:0000313" key="2">
    <source>
        <dbReference type="Proteomes" id="UP001234297"/>
    </source>
</evidence>
<protein>
    <submittedName>
        <fullName evidence="1">Uncharacterized protein</fullName>
    </submittedName>
</protein>
<reference evidence="1 2" key="1">
    <citation type="journal article" date="2022" name="Hortic Res">
        <title>A haplotype resolved chromosomal level avocado genome allows analysis of novel avocado genes.</title>
        <authorList>
            <person name="Nath O."/>
            <person name="Fletcher S.J."/>
            <person name="Hayward A."/>
            <person name="Shaw L.M."/>
            <person name="Masouleh A.K."/>
            <person name="Furtado A."/>
            <person name="Henry R.J."/>
            <person name="Mitter N."/>
        </authorList>
    </citation>
    <scope>NUCLEOTIDE SEQUENCE [LARGE SCALE GENOMIC DNA]</scope>
    <source>
        <strain evidence="2">cv. Hass</strain>
    </source>
</reference>
<gene>
    <name evidence="1" type="ORF">MRB53_007406</name>
</gene>
<dbReference type="Proteomes" id="UP001234297">
    <property type="component" value="Chromosome 2"/>
</dbReference>
<name>A0ACC2MJY1_PERAE</name>
<keyword evidence="2" id="KW-1185">Reference proteome</keyword>
<comment type="caution">
    <text evidence="1">The sequence shown here is derived from an EMBL/GenBank/DDBJ whole genome shotgun (WGS) entry which is preliminary data.</text>
</comment>